<accession>A0AB37Z776</accession>
<dbReference type="Proteomes" id="UP000242418">
    <property type="component" value="Unassembled WGS sequence"/>
</dbReference>
<proteinExistence type="predicted"/>
<keyword evidence="2" id="KW-1185">Reference proteome</keyword>
<dbReference type="EMBL" id="FMTL01000002">
    <property type="protein sequence ID" value="SCW61366.1"/>
    <property type="molecule type" value="Genomic_DNA"/>
</dbReference>
<sequence>MVIEDGEKWLVNTGAIKLNFKDQASAVEFTEKLKERIEAPHKLPSSALEPITSAFAVENV</sequence>
<gene>
    <name evidence="1" type="ORF">SAMN05216370_2155</name>
</gene>
<evidence type="ECO:0000313" key="1">
    <source>
        <dbReference type="EMBL" id="SCW61366.1"/>
    </source>
</evidence>
<name>A0AB37Z776_9PSED</name>
<reference evidence="1 2" key="1">
    <citation type="submission" date="2016-10" db="EMBL/GenBank/DDBJ databases">
        <authorList>
            <person name="Varghese N."/>
            <person name="Submissions S."/>
        </authorList>
    </citation>
    <scope>NUCLEOTIDE SEQUENCE [LARGE SCALE GENOMIC DNA]</scope>
    <source>
        <strain evidence="1 2">DSM 17833</strain>
    </source>
</reference>
<organism evidence="1 2">
    <name type="scientific">Pseudomonas peli</name>
    <dbReference type="NCBI Taxonomy" id="592361"/>
    <lineage>
        <taxon>Bacteria</taxon>
        <taxon>Pseudomonadati</taxon>
        <taxon>Pseudomonadota</taxon>
        <taxon>Gammaproteobacteria</taxon>
        <taxon>Pseudomonadales</taxon>
        <taxon>Pseudomonadaceae</taxon>
        <taxon>Pseudomonas</taxon>
    </lineage>
</organism>
<dbReference type="AlphaFoldDB" id="A0AB37Z776"/>
<dbReference type="RefSeq" id="WP_090251887.1">
    <property type="nucleotide sequence ID" value="NZ_FMTL01000002.1"/>
</dbReference>
<comment type="caution">
    <text evidence="1">The sequence shown here is derived from an EMBL/GenBank/DDBJ whole genome shotgun (WGS) entry which is preliminary data.</text>
</comment>
<evidence type="ECO:0000313" key="2">
    <source>
        <dbReference type="Proteomes" id="UP000242418"/>
    </source>
</evidence>
<protein>
    <submittedName>
        <fullName evidence="1">Uncharacterized protein</fullName>
    </submittedName>
</protein>